<gene>
    <name evidence="4" type="ORF">LSH36_80g02011</name>
</gene>
<dbReference type="Gene3D" id="1.10.10.60">
    <property type="entry name" value="Homeodomain-like"/>
    <property type="match status" value="1"/>
</dbReference>
<evidence type="ECO:0000313" key="4">
    <source>
        <dbReference type="EMBL" id="KAK2163391.1"/>
    </source>
</evidence>
<protein>
    <recommendedName>
        <fullName evidence="6">Upstream activation factor subunit spp27</fullName>
    </recommendedName>
</protein>
<reference evidence="4" key="1">
    <citation type="journal article" date="2023" name="Mol. Biol. Evol.">
        <title>Third-Generation Sequencing Reveals the Adaptive Role of the Epigenome in Three Deep-Sea Polychaetes.</title>
        <authorList>
            <person name="Perez M."/>
            <person name="Aroh O."/>
            <person name="Sun Y."/>
            <person name="Lan Y."/>
            <person name="Juniper S.K."/>
            <person name="Young C.R."/>
            <person name="Angers B."/>
            <person name="Qian P.Y."/>
        </authorList>
    </citation>
    <scope>NUCLEOTIDE SEQUENCE</scope>
    <source>
        <strain evidence="4">P08H-3</strain>
    </source>
</reference>
<evidence type="ECO:0000313" key="5">
    <source>
        <dbReference type="Proteomes" id="UP001208570"/>
    </source>
</evidence>
<evidence type="ECO:0000256" key="1">
    <source>
        <dbReference type="SAM" id="MobiDB-lite"/>
    </source>
</evidence>
<feature type="domain" description="DM2" evidence="2">
    <location>
        <begin position="172"/>
        <end position="249"/>
    </location>
</feature>
<feature type="compositionally biased region" description="Basic and acidic residues" evidence="1">
    <location>
        <begin position="77"/>
        <end position="89"/>
    </location>
</feature>
<dbReference type="EMBL" id="JAODUP010000080">
    <property type="protein sequence ID" value="KAK2163391.1"/>
    <property type="molecule type" value="Genomic_DNA"/>
</dbReference>
<dbReference type="InterPro" id="IPR003121">
    <property type="entry name" value="SWIB_MDM2_domain"/>
</dbReference>
<dbReference type="Proteomes" id="UP001208570">
    <property type="component" value="Unassembled WGS sequence"/>
</dbReference>
<feature type="compositionally biased region" description="Basic residues" evidence="1">
    <location>
        <begin position="103"/>
        <end position="115"/>
    </location>
</feature>
<dbReference type="Gene3D" id="1.10.245.10">
    <property type="entry name" value="SWIB/MDM2 domain"/>
    <property type="match status" value="1"/>
</dbReference>
<feature type="compositionally biased region" description="Basic residues" evidence="1">
    <location>
        <begin position="142"/>
        <end position="172"/>
    </location>
</feature>
<dbReference type="InterPro" id="IPR014876">
    <property type="entry name" value="DEK_C"/>
</dbReference>
<feature type="domain" description="DEK-C" evidence="3">
    <location>
        <begin position="3"/>
        <end position="58"/>
    </location>
</feature>
<dbReference type="CDD" id="cd10567">
    <property type="entry name" value="SWIB-MDM2_like"/>
    <property type="match status" value="1"/>
</dbReference>
<comment type="caution">
    <text evidence="4">The sequence shown here is derived from an EMBL/GenBank/DDBJ whole genome shotgun (WGS) entry which is preliminary data.</text>
</comment>
<evidence type="ECO:0000259" key="3">
    <source>
        <dbReference type="PROSITE" id="PS51998"/>
    </source>
</evidence>
<dbReference type="InterPro" id="IPR019835">
    <property type="entry name" value="SWIB_domain"/>
</dbReference>
<feature type="compositionally biased region" description="Basic and acidic residues" evidence="1">
    <location>
        <begin position="130"/>
        <end position="141"/>
    </location>
</feature>
<dbReference type="SMART" id="SM00151">
    <property type="entry name" value="SWIB"/>
    <property type="match status" value="1"/>
</dbReference>
<dbReference type="AlphaFoldDB" id="A0AAD9NCQ3"/>
<proteinExistence type="predicted"/>
<evidence type="ECO:0008006" key="6">
    <source>
        <dbReference type="Google" id="ProtNLM"/>
    </source>
</evidence>
<dbReference type="InterPro" id="IPR036885">
    <property type="entry name" value="SWIB_MDM2_dom_sf"/>
</dbReference>
<dbReference type="PROSITE" id="PS51925">
    <property type="entry name" value="SWIB_MDM2"/>
    <property type="match status" value="1"/>
</dbReference>
<dbReference type="PROSITE" id="PS51998">
    <property type="entry name" value="DEK_C"/>
    <property type="match status" value="1"/>
</dbReference>
<dbReference type="Pfam" id="PF08766">
    <property type="entry name" value="DEK_C"/>
    <property type="match status" value="1"/>
</dbReference>
<accession>A0AAD9NCQ3</accession>
<dbReference type="SUPFAM" id="SSF109715">
    <property type="entry name" value="DEK C-terminal domain"/>
    <property type="match status" value="1"/>
</dbReference>
<feature type="compositionally biased region" description="Polar residues" evidence="1">
    <location>
        <begin position="64"/>
        <end position="76"/>
    </location>
</feature>
<keyword evidence="5" id="KW-1185">Reference proteome</keyword>
<dbReference type="Pfam" id="PF02201">
    <property type="entry name" value="SWIB"/>
    <property type="match status" value="1"/>
</dbReference>
<sequence length="255" mass="28954">MASVAKEQLRRDLKDILKGADLSELSSKKVRKRLEAKYNVDLTDRKKEIDDLLMVLMQDLENGAASSDECQNNSSEESGRRSDGDHSSGEDSDFDVPEDIGPPKKKVKTSNKRNQSKPDSDIDQDDDEEMARRLQEEEGGARRTRSGGVKRRPPPKKTVQKTKKEGTKKKSTYSKPSLLSPTLAAIVGTNELPRSDVVKKLWDIAKERNLFDPKNRQFVICDDELYGLFGRKRVRMFGMMKHLSRHIYDKTEVVG</sequence>
<organism evidence="4 5">
    <name type="scientific">Paralvinella palmiformis</name>
    <dbReference type="NCBI Taxonomy" id="53620"/>
    <lineage>
        <taxon>Eukaryota</taxon>
        <taxon>Metazoa</taxon>
        <taxon>Spiralia</taxon>
        <taxon>Lophotrochozoa</taxon>
        <taxon>Annelida</taxon>
        <taxon>Polychaeta</taxon>
        <taxon>Sedentaria</taxon>
        <taxon>Canalipalpata</taxon>
        <taxon>Terebellida</taxon>
        <taxon>Terebelliformia</taxon>
        <taxon>Alvinellidae</taxon>
        <taxon>Paralvinella</taxon>
    </lineage>
</organism>
<feature type="region of interest" description="Disordered" evidence="1">
    <location>
        <begin position="63"/>
        <end position="176"/>
    </location>
</feature>
<evidence type="ECO:0000259" key="2">
    <source>
        <dbReference type="PROSITE" id="PS51925"/>
    </source>
</evidence>
<dbReference type="SUPFAM" id="SSF47592">
    <property type="entry name" value="SWIB/MDM2 domain"/>
    <property type="match status" value="1"/>
</dbReference>
<name>A0AAD9NCQ3_9ANNE</name>
<dbReference type="PANTHER" id="PTHR13844">
    <property type="entry name" value="SWI/SNF-RELATED MATRIX-ASSOCIATED ACTIN-DEPENDENT REGULATOR OF CHROMATIN SUBFAMILY D"/>
    <property type="match status" value="1"/>
</dbReference>